<protein>
    <recommendedName>
        <fullName evidence="7">Nucleotide-diphospho-sugar transferase domain-containing protein</fullName>
    </recommendedName>
</protein>
<dbReference type="GO" id="GO:0016757">
    <property type="term" value="F:glycosyltransferase activity"/>
    <property type="evidence" value="ECO:0007669"/>
    <property type="project" value="UniProtKB-KW"/>
</dbReference>
<evidence type="ECO:0000256" key="1">
    <source>
        <dbReference type="ARBA" id="ARBA00005664"/>
    </source>
</evidence>
<evidence type="ECO:0000256" key="3">
    <source>
        <dbReference type="ARBA" id="ARBA00022679"/>
    </source>
</evidence>
<dbReference type="AlphaFoldDB" id="A0A173GNE7"/>
<dbReference type="PANTHER" id="PTHR31306">
    <property type="entry name" value="ALPHA-1,6-MANNOSYLTRANSFERASE MNN11-RELATED"/>
    <property type="match status" value="1"/>
</dbReference>
<comment type="similarity">
    <text evidence="1">Belongs to the glycosyltransferase 34 family.</text>
</comment>
<dbReference type="EMBL" id="KU202642">
    <property type="protein sequence ID" value="ANH56552.1"/>
    <property type="molecule type" value="Genomic_DNA"/>
</dbReference>
<evidence type="ECO:0000313" key="6">
    <source>
        <dbReference type="EMBL" id="ANH56552.1"/>
    </source>
</evidence>
<organism evidence="6">
    <name type="scientific">Hypocrella siamensis</name>
    <dbReference type="NCBI Taxonomy" id="696354"/>
    <lineage>
        <taxon>Eukaryota</taxon>
        <taxon>Fungi</taxon>
        <taxon>Dikarya</taxon>
        <taxon>Ascomycota</taxon>
        <taxon>Pezizomycotina</taxon>
        <taxon>Sordariomycetes</taxon>
        <taxon>Hypocreomycetidae</taxon>
        <taxon>Hypocreales</taxon>
        <taxon>Clavicipitaceae</taxon>
        <taxon>Hypocrella</taxon>
    </lineage>
</organism>
<feature type="region of interest" description="Disordered" evidence="4">
    <location>
        <begin position="452"/>
        <end position="496"/>
    </location>
</feature>
<evidence type="ECO:0008006" key="7">
    <source>
        <dbReference type="Google" id="ProtNLM"/>
    </source>
</evidence>
<evidence type="ECO:0000256" key="2">
    <source>
        <dbReference type="ARBA" id="ARBA00022676"/>
    </source>
</evidence>
<keyword evidence="3" id="KW-0808">Transferase</keyword>
<keyword evidence="2" id="KW-0328">Glycosyltransferase</keyword>
<keyword evidence="5" id="KW-0472">Membrane</keyword>
<keyword evidence="5" id="KW-1133">Transmembrane helix</keyword>
<feature type="non-terminal residue" evidence="6">
    <location>
        <position position="496"/>
    </location>
</feature>
<dbReference type="GO" id="GO:0006487">
    <property type="term" value="P:protein N-linked glycosylation"/>
    <property type="evidence" value="ECO:0007669"/>
    <property type="project" value="TreeGrafter"/>
</dbReference>
<accession>A0A173GNE7</accession>
<dbReference type="Pfam" id="PF05637">
    <property type="entry name" value="Glyco_transf_34"/>
    <property type="match status" value="1"/>
</dbReference>
<name>A0A173GNE7_9HYPO</name>
<reference evidence="6" key="1">
    <citation type="journal article" date="2016" name="BMC Genomics">
        <title>Genome sequence and comparative analysis of clavicipitaceous insect-pathogenic fungus Aschersonia badia with Metarhizium spp.</title>
        <authorList>
            <person name="Agrawal Y."/>
            <person name="Narwani T."/>
            <person name="Subramanian S."/>
        </authorList>
    </citation>
    <scope>NUCLEOTIDE SEQUENCE</scope>
    <source>
        <strain evidence="6">MTCC 10142</strain>
    </source>
</reference>
<keyword evidence="5" id="KW-0812">Transmembrane</keyword>
<sequence>MPSTISLPDLRVQIESYPRRHHDSQPFANKVYHLAGKLENPKEGHPHRAEAMLANSLYSTRGVVILAGSVFFVLALAGLTFSHLDSQKFPIRPLKSCSADLLELVDNNNVSYPTPSTNTDRTTRDEQLREFFLNEMHKPRVAPNQSVFKPYDASEWKLYGKAHWQQPMGQNLCIIDLDDRDFDEPGEIYGPRVMSWDSPAGVHGLSLGLLNHYVYARIHGYKYYYVKTVDPLDRRASWKKPSIISKILKEHDVCIFLDSDAIFTNLDLPFEWLMNYWKLNPDFNSMALAVDPEEDYNKDRYGNLYLNTGFIISQNNPTTFEILQDWEKCPEDDGPYPGCDRFRHRENGEPSDQGGFGTFVRYSYADSIQALPCTEANGFPQAGAACEGIFVRHLWIGKDDQLKIDVGQQLPGPFLKLFHEQYLRDKPTFYMDEADLLTLGASAALSGKIPHDEPRFDISPDAMAPNEPSHPAPQGVNADPLAHDDAERFTSNYHPS</sequence>
<dbReference type="PANTHER" id="PTHR31306:SF3">
    <property type="entry name" value="NUCLEOTIDE-DIPHOSPHO-SUGAR TRANSFERASE DOMAIN-CONTAINING PROTEIN"/>
    <property type="match status" value="1"/>
</dbReference>
<dbReference type="InterPro" id="IPR008630">
    <property type="entry name" value="Glyco_trans_34"/>
</dbReference>
<dbReference type="Gene3D" id="3.90.550.10">
    <property type="entry name" value="Spore Coat Polysaccharide Biosynthesis Protein SpsA, Chain A"/>
    <property type="match status" value="1"/>
</dbReference>
<proteinExistence type="inferred from homology"/>
<feature type="transmembrane region" description="Helical" evidence="5">
    <location>
        <begin position="62"/>
        <end position="84"/>
    </location>
</feature>
<evidence type="ECO:0000256" key="4">
    <source>
        <dbReference type="SAM" id="MobiDB-lite"/>
    </source>
</evidence>
<dbReference type="GO" id="GO:0000139">
    <property type="term" value="C:Golgi membrane"/>
    <property type="evidence" value="ECO:0007669"/>
    <property type="project" value="TreeGrafter"/>
</dbReference>
<dbReference type="InterPro" id="IPR029044">
    <property type="entry name" value="Nucleotide-diphossugar_trans"/>
</dbReference>
<evidence type="ECO:0000256" key="5">
    <source>
        <dbReference type="SAM" id="Phobius"/>
    </source>
</evidence>